<evidence type="ECO:0000256" key="1">
    <source>
        <dbReference type="ARBA" id="ARBA00022614"/>
    </source>
</evidence>
<dbReference type="Gene3D" id="3.80.10.10">
    <property type="entry name" value="Ribonuclease Inhibitor"/>
    <property type="match status" value="3"/>
</dbReference>
<name>A0ABX8GQR9_9BACT</name>
<gene>
    <name evidence="3" type="ORF">KM029_11120</name>
</gene>
<keyword evidence="2" id="KW-0677">Repeat</keyword>
<keyword evidence="1" id="KW-0433">Leucine-rich repeat</keyword>
<dbReference type="PANTHER" id="PTHR46652:SF3">
    <property type="entry name" value="LEUCINE-RICH REPEAT-CONTAINING PROTEIN 9"/>
    <property type="match status" value="1"/>
</dbReference>
<protein>
    <recommendedName>
        <fullName evidence="5">Leucine-rich repeat domain-containing protein</fullName>
    </recommendedName>
</protein>
<sequence length="749" mass="81197">MKKNLTYILLSLFSLYLWGCKSQVGEDNNSEGGQKIYLYDNPTLGYDLHALNYGHREINGLDTVYYIIPNEVARVKDLDIAKNSSGENLDILSPQKLTAFEELHYFTGLENFRLTSNEFTSLDFSNNKKLKGLYMNYNWLDSLKIDSLKILEELEYQGSNSSSAPSNHQIKSINLTNNIELVVLELENQLLTQLDVSKNSNLKEIKVPDNPGTPITIDSLIYDQLTTKEGVARQEPSVDLPDGAVVITDINFGSALKELGYAQGPISTGQYFLIPADVDAVTALSLENKGIADITEISYFTSLITLDVDSNSIVTLDVSNNAALRVLSADHAGSGTGATTSLLLPNSIDSVSIDKTGLATVDLSGKAALEYFIAESGLITSLDVSDSPLLKVLNLRHAKSDWEAGNGVATIDLSNNSALEEINLFRNIIPNDAAITWWDTADGSVLTSLDIRDNPSESGEYTFTIPSHIYATLDTDSKGKNIIEEVSGNIPSGAVIITDVALGTALADGGYALRGLDNGVAKVYIIPTDAANITTLILNNEGLTDVSELNHYTGITKLYLEDNTITSLDLSWASSLSVLDINQGSGFSTIQTLNLPNTIDSLSMDKTGLATVNLSTLSNLEYFHANSGKISTLDVTNNPELKVLIVRHTNSSSAWANGGGLQTIDLSNNPKLEEIYLYRNQLDSDSDINWWSSSSVLTSLDLQFNPTGTAFTFSIPTHIYATLDTDSKGKNIMEEANGSIPSNAVIITD</sequence>
<dbReference type="InterPro" id="IPR032675">
    <property type="entry name" value="LRR_dom_sf"/>
</dbReference>
<accession>A0ABX8GQR9</accession>
<dbReference type="Proteomes" id="UP000682802">
    <property type="component" value="Chromosome 1"/>
</dbReference>
<evidence type="ECO:0008006" key="5">
    <source>
        <dbReference type="Google" id="ProtNLM"/>
    </source>
</evidence>
<dbReference type="SUPFAM" id="SSF52047">
    <property type="entry name" value="RNI-like"/>
    <property type="match status" value="1"/>
</dbReference>
<proteinExistence type="predicted"/>
<dbReference type="PANTHER" id="PTHR46652">
    <property type="entry name" value="LEUCINE-RICH REPEAT AND IQ DOMAIN-CONTAINING PROTEIN 1-RELATED"/>
    <property type="match status" value="1"/>
</dbReference>
<dbReference type="InterPro" id="IPR050836">
    <property type="entry name" value="SDS22/Internalin_LRR"/>
</dbReference>
<evidence type="ECO:0000313" key="3">
    <source>
        <dbReference type="EMBL" id="QWG05919.1"/>
    </source>
</evidence>
<evidence type="ECO:0000256" key="2">
    <source>
        <dbReference type="ARBA" id="ARBA00022737"/>
    </source>
</evidence>
<organism evidence="3 4">
    <name type="scientific">Flammeovirga kamogawensis</name>
    <dbReference type="NCBI Taxonomy" id="373891"/>
    <lineage>
        <taxon>Bacteria</taxon>
        <taxon>Pseudomonadati</taxon>
        <taxon>Bacteroidota</taxon>
        <taxon>Cytophagia</taxon>
        <taxon>Cytophagales</taxon>
        <taxon>Flammeovirgaceae</taxon>
        <taxon>Flammeovirga</taxon>
    </lineage>
</organism>
<dbReference type="EMBL" id="CP076128">
    <property type="protein sequence ID" value="QWG05919.1"/>
    <property type="molecule type" value="Genomic_DNA"/>
</dbReference>
<reference evidence="3 4" key="1">
    <citation type="submission" date="2021-05" db="EMBL/GenBank/DDBJ databases">
        <title>Comparative genomic studies on the polysaccharide-degrading batcterial strains of the Flammeovirga genus.</title>
        <authorList>
            <person name="Zewei F."/>
            <person name="Zheng Z."/>
            <person name="Yu L."/>
            <person name="Ruyue G."/>
            <person name="Yanhong M."/>
            <person name="Yuanyuan C."/>
            <person name="Jingyan G."/>
            <person name="Wenjun H."/>
        </authorList>
    </citation>
    <scope>NUCLEOTIDE SEQUENCE [LARGE SCALE GENOMIC DNA]</scope>
    <source>
        <strain evidence="3 4">YS10</strain>
    </source>
</reference>
<dbReference type="RefSeq" id="WP_144073348.1">
    <property type="nucleotide sequence ID" value="NZ_CP076128.1"/>
</dbReference>
<evidence type="ECO:0000313" key="4">
    <source>
        <dbReference type="Proteomes" id="UP000682802"/>
    </source>
</evidence>
<keyword evidence="4" id="KW-1185">Reference proteome</keyword>